<evidence type="ECO:0000313" key="5">
    <source>
        <dbReference type="Proteomes" id="UP001634394"/>
    </source>
</evidence>
<feature type="domain" description="SHSP" evidence="3">
    <location>
        <begin position="86"/>
        <end position="194"/>
    </location>
</feature>
<evidence type="ECO:0000256" key="2">
    <source>
        <dbReference type="RuleBase" id="RU003616"/>
    </source>
</evidence>
<keyword evidence="5" id="KW-1185">Reference proteome</keyword>
<dbReference type="InterPro" id="IPR002068">
    <property type="entry name" value="A-crystallin/Hsp20_dom"/>
</dbReference>
<dbReference type="CDD" id="cd06526">
    <property type="entry name" value="metazoan_ACD"/>
    <property type="match status" value="1"/>
</dbReference>
<dbReference type="Gene3D" id="2.60.40.790">
    <property type="match status" value="1"/>
</dbReference>
<sequence length="195" mass="22728">MSMIPRTIPIYKEADLWRRSSEFSPSFSSSYSSPFRSSSLVHYPGRDRQNYMLDSEMRRMHDEMNKMLQNTQKFGNPGTVDDWKLTENFGLEKPIITERDGSRKFRLEFDMRQFKPDEISVRTVGNQLSVHAKHEEKDGGKVSSSEFKRQYVIPREVDPERLISKLSASGVLSIEARLPALDAPRDRLIFIDHRK</sequence>
<dbReference type="PANTHER" id="PTHR45640:SF26">
    <property type="entry name" value="RE23625P"/>
    <property type="match status" value="1"/>
</dbReference>
<dbReference type="InterPro" id="IPR001436">
    <property type="entry name" value="Alpha-crystallin/sHSP_animal"/>
</dbReference>
<reference evidence="4 5" key="1">
    <citation type="submission" date="2024-11" db="EMBL/GenBank/DDBJ databases">
        <title>Chromosome-level genome assembly of the freshwater bivalve Anodonta woodiana.</title>
        <authorList>
            <person name="Chen X."/>
        </authorList>
    </citation>
    <scope>NUCLEOTIDE SEQUENCE [LARGE SCALE GENOMIC DNA]</scope>
    <source>
        <strain evidence="4">MN2024</strain>
        <tissue evidence="4">Gills</tissue>
    </source>
</reference>
<evidence type="ECO:0000259" key="3">
    <source>
        <dbReference type="PROSITE" id="PS01031"/>
    </source>
</evidence>
<dbReference type="AlphaFoldDB" id="A0ABD3W9G7"/>
<dbReference type="PRINTS" id="PR00299">
    <property type="entry name" value="ACRYSTALLIN"/>
</dbReference>
<proteinExistence type="inferred from homology"/>
<evidence type="ECO:0000256" key="1">
    <source>
        <dbReference type="PROSITE-ProRule" id="PRU00285"/>
    </source>
</evidence>
<protein>
    <recommendedName>
        <fullName evidence="3">SHSP domain-containing protein</fullName>
    </recommendedName>
</protein>
<comment type="similarity">
    <text evidence="1 2">Belongs to the small heat shock protein (HSP20) family.</text>
</comment>
<gene>
    <name evidence="4" type="ORF">ACJMK2_038598</name>
</gene>
<name>A0ABD3W9G7_SINWO</name>
<dbReference type="EMBL" id="JBJQND010000007">
    <property type="protein sequence ID" value="KAL3870545.1"/>
    <property type="molecule type" value="Genomic_DNA"/>
</dbReference>
<dbReference type="InterPro" id="IPR008978">
    <property type="entry name" value="HSP20-like_chaperone"/>
</dbReference>
<dbReference type="PANTHER" id="PTHR45640">
    <property type="entry name" value="HEAT SHOCK PROTEIN HSP-12.2-RELATED"/>
    <property type="match status" value="1"/>
</dbReference>
<evidence type="ECO:0000313" key="4">
    <source>
        <dbReference type="EMBL" id="KAL3870545.1"/>
    </source>
</evidence>
<dbReference type="SUPFAM" id="SSF49764">
    <property type="entry name" value="HSP20-like chaperones"/>
    <property type="match status" value="1"/>
</dbReference>
<dbReference type="Proteomes" id="UP001634394">
    <property type="component" value="Unassembled WGS sequence"/>
</dbReference>
<organism evidence="4 5">
    <name type="scientific">Sinanodonta woodiana</name>
    <name type="common">Chinese pond mussel</name>
    <name type="synonym">Anodonta woodiana</name>
    <dbReference type="NCBI Taxonomy" id="1069815"/>
    <lineage>
        <taxon>Eukaryota</taxon>
        <taxon>Metazoa</taxon>
        <taxon>Spiralia</taxon>
        <taxon>Lophotrochozoa</taxon>
        <taxon>Mollusca</taxon>
        <taxon>Bivalvia</taxon>
        <taxon>Autobranchia</taxon>
        <taxon>Heteroconchia</taxon>
        <taxon>Palaeoheterodonta</taxon>
        <taxon>Unionida</taxon>
        <taxon>Unionoidea</taxon>
        <taxon>Unionidae</taxon>
        <taxon>Unioninae</taxon>
        <taxon>Sinanodonta</taxon>
    </lineage>
</organism>
<comment type="caution">
    <text evidence="4">The sequence shown here is derived from an EMBL/GenBank/DDBJ whole genome shotgun (WGS) entry which is preliminary data.</text>
</comment>
<dbReference type="Pfam" id="PF00011">
    <property type="entry name" value="HSP20"/>
    <property type="match status" value="1"/>
</dbReference>
<dbReference type="PROSITE" id="PS01031">
    <property type="entry name" value="SHSP"/>
    <property type="match status" value="1"/>
</dbReference>
<accession>A0ABD3W9G7</accession>